<dbReference type="SMART" id="SM00768">
    <property type="entry name" value="X8"/>
    <property type="match status" value="1"/>
</dbReference>
<dbReference type="GeneID" id="120261099"/>
<dbReference type="AlphaFoldDB" id="A0AB40BCS4"/>
<dbReference type="PANTHER" id="PTHR31044:SF57">
    <property type="entry name" value="CARBOHYDRATE-BINDING X8 DOMAIN SUPERFAMILY PROTEIN"/>
    <property type="match status" value="1"/>
</dbReference>
<accession>A0AB40BCS4</accession>
<keyword evidence="4" id="KW-1185">Reference proteome</keyword>
<evidence type="ECO:0000313" key="5">
    <source>
        <dbReference type="RefSeq" id="XP_039124722.1"/>
    </source>
</evidence>
<evidence type="ECO:0000259" key="3">
    <source>
        <dbReference type="SMART" id="SM00768"/>
    </source>
</evidence>
<organism evidence="4 5">
    <name type="scientific">Dioscorea cayennensis subsp. rotundata</name>
    <name type="common">White Guinea yam</name>
    <name type="synonym">Dioscorea rotundata</name>
    <dbReference type="NCBI Taxonomy" id="55577"/>
    <lineage>
        <taxon>Eukaryota</taxon>
        <taxon>Viridiplantae</taxon>
        <taxon>Streptophyta</taxon>
        <taxon>Embryophyta</taxon>
        <taxon>Tracheophyta</taxon>
        <taxon>Spermatophyta</taxon>
        <taxon>Magnoliopsida</taxon>
        <taxon>Liliopsida</taxon>
        <taxon>Dioscoreales</taxon>
        <taxon>Dioscoreaceae</taxon>
        <taxon>Dioscorea</taxon>
    </lineage>
</organism>
<keyword evidence="1 2" id="KW-0732">Signal</keyword>
<reference evidence="5" key="1">
    <citation type="submission" date="2025-08" db="UniProtKB">
        <authorList>
            <consortium name="RefSeq"/>
        </authorList>
    </citation>
    <scope>IDENTIFICATION</scope>
</reference>
<name>A0AB40BCS4_DIOCR</name>
<dbReference type="PANTHER" id="PTHR31044">
    <property type="entry name" value="BETA-1,3 GLUCANASE"/>
    <property type="match status" value="1"/>
</dbReference>
<dbReference type="GO" id="GO:0009506">
    <property type="term" value="C:plasmodesma"/>
    <property type="evidence" value="ECO:0007669"/>
    <property type="project" value="UniProtKB-ARBA"/>
</dbReference>
<feature type="signal peptide" evidence="2">
    <location>
        <begin position="1"/>
        <end position="34"/>
    </location>
</feature>
<evidence type="ECO:0000256" key="1">
    <source>
        <dbReference type="ARBA" id="ARBA00022729"/>
    </source>
</evidence>
<dbReference type="RefSeq" id="XP_039124722.1">
    <property type="nucleotide sequence ID" value="XM_039268788.1"/>
</dbReference>
<dbReference type="InterPro" id="IPR012946">
    <property type="entry name" value="X8"/>
</dbReference>
<dbReference type="InterPro" id="IPR044788">
    <property type="entry name" value="X8_dom_prot"/>
</dbReference>
<feature type="chain" id="PRO_5044187777" evidence="2">
    <location>
        <begin position="35"/>
        <end position="111"/>
    </location>
</feature>
<sequence length="111" mass="12267">MARRAEALSSFPVLSVALMLLAFTLGGTVKLVQGQKTWCVAKPSLDEATLLLNINYACSQVDCSVLRKGSPCFNPDNLISHASVSMNLYYQSKGPKFLELQLQEHRTHCHD</sequence>
<protein>
    <submittedName>
        <fullName evidence="5">Major pollen allergen Ole e 10-like</fullName>
    </submittedName>
</protein>
<evidence type="ECO:0000256" key="2">
    <source>
        <dbReference type="SAM" id="SignalP"/>
    </source>
</evidence>
<dbReference type="Proteomes" id="UP001515500">
    <property type="component" value="Chromosome 5"/>
</dbReference>
<evidence type="ECO:0000313" key="4">
    <source>
        <dbReference type="Proteomes" id="UP001515500"/>
    </source>
</evidence>
<gene>
    <name evidence="5" type="primary">LOC120261099</name>
</gene>
<proteinExistence type="predicted"/>
<dbReference type="Pfam" id="PF07983">
    <property type="entry name" value="X8"/>
    <property type="match status" value="1"/>
</dbReference>
<dbReference type="Gene3D" id="1.20.58.1040">
    <property type="match status" value="1"/>
</dbReference>
<feature type="domain" description="X8" evidence="3">
    <location>
        <begin position="37"/>
        <end position="111"/>
    </location>
</feature>